<evidence type="ECO:0000256" key="11">
    <source>
        <dbReference type="ARBA" id="ARBA00022833"/>
    </source>
</evidence>
<evidence type="ECO:0000256" key="22">
    <source>
        <dbReference type="ARBA" id="ARBA00047322"/>
    </source>
</evidence>
<evidence type="ECO:0000256" key="21">
    <source>
        <dbReference type="ARBA" id="ARBA00047290"/>
    </source>
</evidence>
<evidence type="ECO:0000313" key="33">
    <source>
        <dbReference type="EMBL" id="KAG8192419.1"/>
    </source>
</evidence>
<evidence type="ECO:0000256" key="2">
    <source>
        <dbReference type="ARBA" id="ARBA00004609"/>
    </source>
</evidence>
<evidence type="ECO:0000256" key="30">
    <source>
        <dbReference type="ARBA" id="ARBA00049092"/>
    </source>
</evidence>
<evidence type="ECO:0000256" key="17">
    <source>
        <dbReference type="ARBA" id="ARBA00023288"/>
    </source>
</evidence>
<evidence type="ECO:0000256" key="1">
    <source>
        <dbReference type="ARBA" id="ARBA00001947"/>
    </source>
</evidence>
<evidence type="ECO:0000256" key="29">
    <source>
        <dbReference type="ARBA" id="ARBA00048703"/>
    </source>
</evidence>
<evidence type="ECO:0000256" key="18">
    <source>
        <dbReference type="ARBA" id="ARBA00031167"/>
    </source>
</evidence>
<keyword evidence="10" id="KW-0378">Hydrolase</keyword>
<dbReference type="GO" id="GO:0046872">
    <property type="term" value="F:metal ion binding"/>
    <property type="evidence" value="ECO:0007669"/>
    <property type="project" value="UniProtKB-KW"/>
</dbReference>
<comment type="similarity">
    <text evidence="3">Belongs to the nucleotide pyrophosphatase/phosphodiesterase family.</text>
</comment>
<evidence type="ECO:0000256" key="26">
    <source>
        <dbReference type="ARBA" id="ARBA00047779"/>
    </source>
</evidence>
<evidence type="ECO:0000256" key="32">
    <source>
        <dbReference type="SAM" id="MobiDB-lite"/>
    </source>
</evidence>
<dbReference type="GO" id="GO:0047390">
    <property type="term" value="F:glycerophosphocholine cholinephosphodiesterase activity"/>
    <property type="evidence" value="ECO:0007669"/>
    <property type="project" value="UniProtKB-EC"/>
</dbReference>
<evidence type="ECO:0000256" key="13">
    <source>
        <dbReference type="ARBA" id="ARBA00023098"/>
    </source>
</evidence>
<evidence type="ECO:0000256" key="28">
    <source>
        <dbReference type="ARBA" id="ARBA00048234"/>
    </source>
</evidence>
<evidence type="ECO:0000256" key="6">
    <source>
        <dbReference type="ARBA" id="ARBA00022553"/>
    </source>
</evidence>
<comment type="function">
    <text evidence="20">Choline-specific glycerophosphodiesterase that hydrolyzes glycerophosphocholine (GPC) and lysophosphatidylcholine (LPC) and contributes to supplying choline to the cells. Has a preference for LPC with short (12:0 and 14:0) or polyunsaturated (18:2 and 20:4) fatty acids. In vitro, hydrolyzes only choline-containing lysophospholipids, such as sphingosylphosphorylcholine (SPC), platelet-activating factor (PAF) and lysoPAF, but not other lysophospholipids.</text>
</comment>
<keyword evidence="8" id="KW-0479">Metal-binding</keyword>
<dbReference type="AlphaFoldDB" id="A0AAV6V6S4"/>
<comment type="catalytic activity">
    <reaction evidence="22">
        <text>1-(9Z-octadecenoyl)-sn-glycero-3-phosphocholine + H2O = 1-(9Z-octadecenoyl)-sn-glycerol + phosphocholine + H(+)</text>
        <dbReference type="Rhea" id="RHEA:41091"/>
        <dbReference type="ChEBI" id="CHEBI:15377"/>
        <dbReference type="ChEBI" id="CHEBI:15378"/>
        <dbReference type="ChEBI" id="CHEBI:28610"/>
        <dbReference type="ChEBI" id="CHEBI:75757"/>
        <dbReference type="ChEBI" id="CHEBI:295975"/>
    </reaction>
    <physiologicalReaction direction="left-to-right" evidence="22">
        <dbReference type="Rhea" id="RHEA:41092"/>
    </physiologicalReaction>
</comment>
<protein>
    <recommendedName>
        <fullName evidence="4">glycerophosphocholine cholinephosphodiesterase</fullName>
        <ecNumber evidence="4">3.1.4.38</ecNumber>
    </recommendedName>
    <alternativeName>
        <fullName evidence="19">Choline-specific glycerophosphodiester phosphodiesterase</fullName>
    </alternativeName>
    <alternativeName>
        <fullName evidence="18">Ectonucleotide pyrophosphatase/phosphodiesterase family member 6</fullName>
    </alternativeName>
</protein>
<evidence type="ECO:0000256" key="24">
    <source>
        <dbReference type="ARBA" id="ARBA00047494"/>
    </source>
</evidence>
<evidence type="ECO:0000256" key="31">
    <source>
        <dbReference type="ARBA" id="ARBA00049320"/>
    </source>
</evidence>
<dbReference type="GO" id="GO:0098552">
    <property type="term" value="C:side of membrane"/>
    <property type="evidence" value="ECO:0007669"/>
    <property type="project" value="UniProtKB-KW"/>
</dbReference>
<keyword evidence="16" id="KW-0325">Glycoprotein</keyword>
<dbReference type="EC" id="3.1.4.38" evidence="4"/>
<comment type="subcellular location">
    <subcellularLocation>
        <location evidence="2">Cell membrane</location>
        <topology evidence="2">Lipid-anchor</topology>
        <topology evidence="2">GPI-anchor</topology>
    </subcellularLocation>
</comment>
<keyword evidence="14" id="KW-0472">Membrane</keyword>
<evidence type="ECO:0000256" key="27">
    <source>
        <dbReference type="ARBA" id="ARBA00048209"/>
    </source>
</evidence>
<reference evidence="33 34" key="1">
    <citation type="journal article" date="2022" name="Nat. Ecol. Evol.">
        <title>A masculinizing supergene underlies an exaggerated male reproductive morph in a spider.</title>
        <authorList>
            <person name="Hendrickx F."/>
            <person name="De Corte Z."/>
            <person name="Sonet G."/>
            <person name="Van Belleghem S.M."/>
            <person name="Kostlbacher S."/>
            <person name="Vangestel C."/>
        </authorList>
    </citation>
    <scope>NUCLEOTIDE SEQUENCE [LARGE SCALE GENOMIC DNA]</scope>
    <source>
        <strain evidence="33">W744_W776</strain>
    </source>
</reference>
<evidence type="ECO:0000256" key="4">
    <source>
        <dbReference type="ARBA" id="ARBA00012318"/>
    </source>
</evidence>
<keyword evidence="13" id="KW-0443">Lipid metabolism</keyword>
<proteinExistence type="inferred from homology"/>
<evidence type="ECO:0000256" key="23">
    <source>
        <dbReference type="ARBA" id="ARBA00047482"/>
    </source>
</evidence>
<comment type="catalytic activity">
    <reaction evidence="25">
        <text>a 1-acyl-sn-glycero-3-phosphocholine + H2O = a 1-acyl-sn-glycerol + phosphocholine + H(+)</text>
        <dbReference type="Rhea" id="RHEA:44720"/>
        <dbReference type="ChEBI" id="CHEBI:15377"/>
        <dbReference type="ChEBI" id="CHEBI:15378"/>
        <dbReference type="ChEBI" id="CHEBI:58168"/>
        <dbReference type="ChEBI" id="CHEBI:64683"/>
        <dbReference type="ChEBI" id="CHEBI:295975"/>
    </reaction>
    <physiologicalReaction direction="left-to-right" evidence="25">
        <dbReference type="Rhea" id="RHEA:44721"/>
    </physiologicalReaction>
</comment>
<comment type="catalytic activity">
    <reaction evidence="30">
        <text>1-(9Z,12Z)-octadecadienoyl-sn-glycero-3-phosphocholine + H2O = 1-(9Z,12Z-octadecadienoyl)-sn-glycerol + phosphocholine + H(+)</text>
        <dbReference type="Rhea" id="RHEA:41115"/>
        <dbReference type="ChEBI" id="CHEBI:15377"/>
        <dbReference type="ChEBI" id="CHEBI:15378"/>
        <dbReference type="ChEBI" id="CHEBI:28733"/>
        <dbReference type="ChEBI" id="CHEBI:75561"/>
        <dbReference type="ChEBI" id="CHEBI:295975"/>
    </reaction>
    <physiologicalReaction direction="left-to-right" evidence="30">
        <dbReference type="Rhea" id="RHEA:41116"/>
    </physiologicalReaction>
</comment>
<comment type="catalytic activity">
    <reaction evidence="27">
        <text>1-hexadecanoyl-sn-glycero-3-phosphocholine + H2O = 1-hexadecanoyl-sn-glycerol + phosphocholine + H(+)</text>
        <dbReference type="Rhea" id="RHEA:41119"/>
        <dbReference type="ChEBI" id="CHEBI:15377"/>
        <dbReference type="ChEBI" id="CHEBI:15378"/>
        <dbReference type="ChEBI" id="CHEBI:72998"/>
        <dbReference type="ChEBI" id="CHEBI:75542"/>
        <dbReference type="ChEBI" id="CHEBI:295975"/>
    </reaction>
    <physiologicalReaction direction="left-to-right" evidence="27">
        <dbReference type="Rhea" id="RHEA:41120"/>
    </physiologicalReaction>
</comment>
<keyword evidence="5" id="KW-1003">Cell membrane</keyword>
<evidence type="ECO:0000256" key="3">
    <source>
        <dbReference type="ARBA" id="ARBA00010594"/>
    </source>
</evidence>
<evidence type="ECO:0000256" key="16">
    <source>
        <dbReference type="ARBA" id="ARBA00023180"/>
    </source>
</evidence>
<dbReference type="Proteomes" id="UP000827092">
    <property type="component" value="Unassembled WGS sequence"/>
</dbReference>
<keyword evidence="34" id="KW-1185">Reference proteome</keyword>
<evidence type="ECO:0000313" key="34">
    <source>
        <dbReference type="Proteomes" id="UP000827092"/>
    </source>
</evidence>
<evidence type="ECO:0000256" key="12">
    <source>
        <dbReference type="ARBA" id="ARBA00022963"/>
    </source>
</evidence>
<accession>A0AAV6V6S4</accession>
<comment type="catalytic activity">
    <reaction evidence="21">
        <text>1-dodecanoyl-sn-glycero-3-phosphocholine + H2O = 1-dodecanoyl-sn-glycerol + phosphocholine + H(+)</text>
        <dbReference type="Rhea" id="RHEA:41127"/>
        <dbReference type="ChEBI" id="CHEBI:15377"/>
        <dbReference type="ChEBI" id="CHEBI:15378"/>
        <dbReference type="ChEBI" id="CHEBI:74966"/>
        <dbReference type="ChEBI" id="CHEBI:75529"/>
        <dbReference type="ChEBI" id="CHEBI:295975"/>
    </reaction>
    <physiologicalReaction direction="left-to-right" evidence="21">
        <dbReference type="Rhea" id="RHEA:41128"/>
    </physiologicalReaction>
</comment>
<dbReference type="InterPro" id="IPR017850">
    <property type="entry name" value="Alkaline_phosphatase_core_sf"/>
</dbReference>
<evidence type="ECO:0000256" key="8">
    <source>
        <dbReference type="ARBA" id="ARBA00022723"/>
    </source>
</evidence>
<comment type="catalytic activity">
    <reaction evidence="28">
        <text>sphing-4-enine-phosphocholine + H2O = sphing-4-enine + phosphocholine + H(+)</text>
        <dbReference type="Rhea" id="RHEA:41095"/>
        <dbReference type="ChEBI" id="CHEBI:15377"/>
        <dbReference type="ChEBI" id="CHEBI:15378"/>
        <dbReference type="ChEBI" id="CHEBI:57756"/>
        <dbReference type="ChEBI" id="CHEBI:58906"/>
        <dbReference type="ChEBI" id="CHEBI:295975"/>
    </reaction>
    <physiologicalReaction direction="left-to-right" evidence="28">
        <dbReference type="Rhea" id="RHEA:41096"/>
    </physiologicalReaction>
</comment>
<gene>
    <name evidence="33" type="ORF">JTE90_017953</name>
</gene>
<comment type="cofactor">
    <cofactor evidence="1">
        <name>Zn(2+)</name>
        <dbReference type="ChEBI" id="CHEBI:29105"/>
    </cofactor>
</comment>
<evidence type="ECO:0000256" key="9">
    <source>
        <dbReference type="ARBA" id="ARBA00022729"/>
    </source>
</evidence>
<sequence length="419" mass="48181">MCIVRLYPESHGIVQNYMYDEARDDLFLMALHSNASHAHWWNDAEPVWVTAEKRDLKSAVYWWDGCQVLIQGKKPTKCEEYANYWVWGKVNKDTMNAMTETLDKFQKDSFRLGLVYYEAVDANGHFRGPGSEDRVRSLKDIDTILNNIQDEIAKRGMENQVNLIVVSDHGMTAIDGDAPKVINIEKSIDIKNIRLMLDRGAVSMILPVHGKEDKLYGDLKKANIQGLTVYKKNQIPDHYHFKKHKLVQPILLVADEGYVIKALSDPKKMKPYAERIFKGYHGYDPYKVKDMRTIFYARGPSFKKGFTSPPLEMVDHYNAICKAMGMVPLPNNGSWARTKELMTGNALRPETHVGPDKKPKSVKFNKNKSISSNKKKNVFKGKRKNSAHYNEGQQWNVIFASIFVVFIGRKLAQRNFFRI</sequence>
<dbReference type="GO" id="GO:0016042">
    <property type="term" value="P:lipid catabolic process"/>
    <property type="evidence" value="ECO:0007669"/>
    <property type="project" value="UniProtKB-KW"/>
</dbReference>
<comment type="caution">
    <text evidence="33">The sequence shown here is derived from an EMBL/GenBank/DDBJ whole genome shotgun (WGS) entry which is preliminary data.</text>
</comment>
<dbReference type="InterPro" id="IPR002591">
    <property type="entry name" value="Phosphodiest/P_Trfase"/>
</dbReference>
<evidence type="ECO:0000256" key="19">
    <source>
        <dbReference type="ARBA" id="ARBA00032556"/>
    </source>
</evidence>
<dbReference type="EMBL" id="JAFNEN010000139">
    <property type="protein sequence ID" value="KAG8192419.1"/>
    <property type="molecule type" value="Genomic_DNA"/>
</dbReference>
<dbReference type="Gene3D" id="3.30.1360.180">
    <property type="match status" value="1"/>
</dbReference>
<keyword evidence="9" id="KW-0732">Signal</keyword>
<comment type="catalytic activity">
    <reaction evidence="24">
        <text>a 1-O-alkyl-sn-glycero-3-phosphocholine + H2O = a 1-O-alkyl-sn-glycerol + phosphocholine + H(+)</text>
        <dbReference type="Rhea" id="RHEA:36083"/>
        <dbReference type="ChEBI" id="CHEBI:15377"/>
        <dbReference type="ChEBI" id="CHEBI:15378"/>
        <dbReference type="ChEBI" id="CHEBI:15850"/>
        <dbReference type="ChEBI" id="CHEBI:30909"/>
        <dbReference type="ChEBI" id="CHEBI:295975"/>
    </reaction>
    <physiologicalReaction direction="left-to-right" evidence="24">
        <dbReference type="Rhea" id="RHEA:36084"/>
    </physiologicalReaction>
</comment>
<evidence type="ECO:0000256" key="5">
    <source>
        <dbReference type="ARBA" id="ARBA00022475"/>
    </source>
</evidence>
<keyword evidence="17" id="KW-0449">Lipoprotein</keyword>
<keyword evidence="6" id="KW-0597">Phosphoprotein</keyword>
<evidence type="ECO:0000256" key="20">
    <source>
        <dbReference type="ARBA" id="ARBA00046203"/>
    </source>
</evidence>
<evidence type="ECO:0000256" key="7">
    <source>
        <dbReference type="ARBA" id="ARBA00022622"/>
    </source>
</evidence>
<keyword evidence="12" id="KW-0442">Lipid degradation</keyword>
<dbReference type="PANTHER" id="PTHR10151">
    <property type="entry name" value="ECTONUCLEOTIDE PYROPHOSPHATASE/PHOSPHODIESTERASE"/>
    <property type="match status" value="1"/>
</dbReference>
<comment type="catalytic activity">
    <reaction evidence="31">
        <text>1-(5Z,8Z,11Z,14Z-eicosatetraenoyl)-sn-glycero-3-phosphocholine + H2O = 1-(5Z,8Z,11Z,14Z-eicosatetraenoyl)-sn-glycerol + phosphocholine + H(+)</text>
        <dbReference type="Rhea" id="RHEA:41003"/>
        <dbReference type="ChEBI" id="CHEBI:15377"/>
        <dbReference type="ChEBI" id="CHEBI:15378"/>
        <dbReference type="ChEBI" id="CHEBI:34071"/>
        <dbReference type="ChEBI" id="CHEBI:74344"/>
        <dbReference type="ChEBI" id="CHEBI:295975"/>
    </reaction>
    <physiologicalReaction direction="left-to-right" evidence="31">
        <dbReference type="Rhea" id="RHEA:41004"/>
    </physiologicalReaction>
</comment>
<organism evidence="33 34">
    <name type="scientific">Oedothorax gibbosus</name>
    <dbReference type="NCBI Taxonomy" id="931172"/>
    <lineage>
        <taxon>Eukaryota</taxon>
        <taxon>Metazoa</taxon>
        <taxon>Ecdysozoa</taxon>
        <taxon>Arthropoda</taxon>
        <taxon>Chelicerata</taxon>
        <taxon>Arachnida</taxon>
        <taxon>Araneae</taxon>
        <taxon>Araneomorphae</taxon>
        <taxon>Entelegynae</taxon>
        <taxon>Araneoidea</taxon>
        <taxon>Linyphiidae</taxon>
        <taxon>Erigoninae</taxon>
        <taxon>Oedothorax</taxon>
    </lineage>
</organism>
<keyword evidence="11" id="KW-0862">Zinc</keyword>
<name>A0AAV6V6S4_9ARAC</name>
<evidence type="ECO:0000256" key="25">
    <source>
        <dbReference type="ARBA" id="ARBA00047600"/>
    </source>
</evidence>
<feature type="region of interest" description="Disordered" evidence="32">
    <location>
        <begin position="346"/>
        <end position="367"/>
    </location>
</feature>
<dbReference type="CDD" id="cd16018">
    <property type="entry name" value="Enpp"/>
    <property type="match status" value="1"/>
</dbReference>
<evidence type="ECO:0000256" key="10">
    <source>
        <dbReference type="ARBA" id="ARBA00022801"/>
    </source>
</evidence>
<dbReference type="SUPFAM" id="SSF53649">
    <property type="entry name" value="Alkaline phosphatase-like"/>
    <property type="match status" value="1"/>
</dbReference>
<comment type="catalytic activity">
    <reaction evidence="29">
        <text>sn-glycerol 3-phosphocholine + H2O = phosphocholine + glycerol + H(+)</text>
        <dbReference type="Rhea" id="RHEA:19545"/>
        <dbReference type="ChEBI" id="CHEBI:15377"/>
        <dbReference type="ChEBI" id="CHEBI:15378"/>
        <dbReference type="ChEBI" id="CHEBI:16870"/>
        <dbReference type="ChEBI" id="CHEBI:17754"/>
        <dbReference type="ChEBI" id="CHEBI:295975"/>
        <dbReference type="EC" id="3.1.4.38"/>
    </reaction>
    <physiologicalReaction direction="left-to-right" evidence="29">
        <dbReference type="Rhea" id="RHEA:19546"/>
    </physiologicalReaction>
</comment>
<comment type="catalytic activity">
    <reaction evidence="23">
        <text>glycero-2-phosphocholine + H2O = phosphocholine + glycerol + H(+)</text>
        <dbReference type="Rhea" id="RHEA:61684"/>
        <dbReference type="ChEBI" id="CHEBI:15377"/>
        <dbReference type="ChEBI" id="CHEBI:15378"/>
        <dbReference type="ChEBI" id="CHEBI:17754"/>
        <dbReference type="ChEBI" id="CHEBI:144950"/>
        <dbReference type="ChEBI" id="CHEBI:295975"/>
    </reaction>
    <physiologicalReaction direction="left-to-right" evidence="23">
        <dbReference type="Rhea" id="RHEA:61685"/>
    </physiologicalReaction>
</comment>
<dbReference type="PANTHER" id="PTHR10151:SF66">
    <property type="entry name" value="GLYCEROPHOSPHOCHOLINE CHOLINEPHOSPHODIESTERASE ENPP6"/>
    <property type="match status" value="1"/>
</dbReference>
<dbReference type="GO" id="GO:0005886">
    <property type="term" value="C:plasma membrane"/>
    <property type="evidence" value="ECO:0007669"/>
    <property type="project" value="UniProtKB-SubCell"/>
</dbReference>
<comment type="catalytic activity">
    <reaction evidence="26">
        <text>1-tetradecanoyl-sn-glycero-3-phosphocholine + H2O = 1-tetradecanoyl-sn-glycerol + phosphocholine + H(+)</text>
        <dbReference type="Rhea" id="RHEA:40999"/>
        <dbReference type="ChEBI" id="CHEBI:15377"/>
        <dbReference type="ChEBI" id="CHEBI:15378"/>
        <dbReference type="ChEBI" id="CHEBI:64489"/>
        <dbReference type="ChEBI" id="CHEBI:75536"/>
        <dbReference type="ChEBI" id="CHEBI:295975"/>
    </reaction>
    <physiologicalReaction direction="left-to-right" evidence="26">
        <dbReference type="Rhea" id="RHEA:41000"/>
    </physiologicalReaction>
</comment>
<keyword evidence="15" id="KW-1015">Disulfide bond</keyword>
<keyword evidence="7" id="KW-0336">GPI-anchor</keyword>
<evidence type="ECO:0000256" key="15">
    <source>
        <dbReference type="ARBA" id="ARBA00023157"/>
    </source>
</evidence>
<feature type="compositionally biased region" description="Basic and acidic residues" evidence="32">
    <location>
        <begin position="349"/>
        <end position="359"/>
    </location>
</feature>
<dbReference type="Pfam" id="PF01663">
    <property type="entry name" value="Phosphodiest"/>
    <property type="match status" value="1"/>
</dbReference>
<evidence type="ECO:0000256" key="14">
    <source>
        <dbReference type="ARBA" id="ARBA00023136"/>
    </source>
</evidence>
<dbReference type="Gene3D" id="3.40.720.10">
    <property type="entry name" value="Alkaline Phosphatase, subunit A"/>
    <property type="match status" value="1"/>
</dbReference>